<comment type="caution">
    <text evidence="2">The sequence shown here is derived from an EMBL/GenBank/DDBJ whole genome shotgun (WGS) entry which is preliminary data.</text>
</comment>
<dbReference type="PANTHER" id="PTHR45295:SF4">
    <property type="entry name" value="OS06G0474800 PROTEIN"/>
    <property type="match status" value="1"/>
</dbReference>
<proteinExistence type="predicted"/>
<evidence type="ECO:0000313" key="3">
    <source>
        <dbReference type="Proteomes" id="UP000607653"/>
    </source>
</evidence>
<dbReference type="PANTHER" id="PTHR45295">
    <property type="entry name" value="CHAPERONE PROTEIN DNAJ C76, CHLOROPLASTIC"/>
    <property type="match status" value="1"/>
</dbReference>
<accession>A0A822YQT7</accession>
<dbReference type="EMBL" id="DUZY01000004">
    <property type="protein sequence ID" value="DAD34503.1"/>
    <property type="molecule type" value="Genomic_DNA"/>
</dbReference>
<dbReference type="SMART" id="SM00271">
    <property type="entry name" value="DnaJ"/>
    <property type="match status" value="1"/>
</dbReference>
<evidence type="ECO:0000313" key="2">
    <source>
        <dbReference type="EMBL" id="DAD34503.1"/>
    </source>
</evidence>
<dbReference type="Gene3D" id="3.30.70.20">
    <property type="match status" value="1"/>
</dbReference>
<organism evidence="2 3">
    <name type="scientific">Nelumbo nucifera</name>
    <name type="common">Sacred lotus</name>
    <dbReference type="NCBI Taxonomy" id="4432"/>
    <lineage>
        <taxon>Eukaryota</taxon>
        <taxon>Viridiplantae</taxon>
        <taxon>Streptophyta</taxon>
        <taxon>Embryophyta</taxon>
        <taxon>Tracheophyta</taxon>
        <taxon>Spermatophyta</taxon>
        <taxon>Magnoliopsida</taxon>
        <taxon>Proteales</taxon>
        <taxon>Nelumbonaceae</taxon>
        <taxon>Nelumbo</taxon>
    </lineage>
</organism>
<dbReference type="PROSITE" id="PS50076">
    <property type="entry name" value="DNAJ_2"/>
    <property type="match status" value="1"/>
</dbReference>
<dbReference type="CDD" id="cd06257">
    <property type="entry name" value="DnaJ"/>
    <property type="match status" value="1"/>
</dbReference>
<dbReference type="InterPro" id="IPR036869">
    <property type="entry name" value="J_dom_sf"/>
</dbReference>
<dbReference type="SUPFAM" id="SSF46565">
    <property type="entry name" value="Chaperone J-domain"/>
    <property type="match status" value="1"/>
</dbReference>
<reference evidence="2 3" key="1">
    <citation type="journal article" date="2020" name="Mol. Biol. Evol.">
        <title>Distinct Expression and Methylation Patterns for Genes with Different Fates following a Single Whole-Genome Duplication in Flowering Plants.</title>
        <authorList>
            <person name="Shi T."/>
            <person name="Rahmani R.S."/>
            <person name="Gugger P.F."/>
            <person name="Wang M."/>
            <person name="Li H."/>
            <person name="Zhang Y."/>
            <person name="Li Z."/>
            <person name="Wang Q."/>
            <person name="Van de Peer Y."/>
            <person name="Marchal K."/>
            <person name="Chen J."/>
        </authorList>
    </citation>
    <scope>NUCLEOTIDE SEQUENCE [LARGE SCALE GENOMIC DNA]</scope>
    <source>
        <tissue evidence="2">Leaf</tissue>
    </source>
</reference>
<dbReference type="Gene3D" id="1.10.287.110">
    <property type="entry name" value="DnaJ domain"/>
    <property type="match status" value="1"/>
</dbReference>
<keyword evidence="3" id="KW-1185">Reference proteome</keyword>
<protein>
    <recommendedName>
        <fullName evidence="1">J domain-containing protein</fullName>
    </recommendedName>
</protein>
<dbReference type="Pfam" id="PF13370">
    <property type="entry name" value="Fer4_13"/>
    <property type="match status" value="1"/>
</dbReference>
<sequence length="302" mass="34528">MKMLILTPSIYSTPSQQSSGIYHNLSPIKPMSRWRKNSIVIRCCNRKIGGKAKTKDYYELLGVTADSKPQEIKEAYRKLQKKHHPDIAGQRGHEYTLRLNEAYRVLMREDLRREYDGFIGKTSGGFGRDFTGLTYSSWKGPFRSQALFVDENACIGCQECVHHASNTFMMDEALGCARVKVQFGDDDRSIEVSVDSCPVNCIHWVDREELAVLEFLIRSRPKKAYGVFGGGWERPADVFMAAKYFNKQLQQHRQRTSTAAEGIVEEETPAQAEARARASMKLQMESFSRLWSWMRKFSGSGR</sequence>
<dbReference type="PRINTS" id="PR00625">
    <property type="entry name" value="JDOMAIN"/>
</dbReference>
<dbReference type="Pfam" id="PF00226">
    <property type="entry name" value="DnaJ"/>
    <property type="match status" value="1"/>
</dbReference>
<dbReference type="Proteomes" id="UP000607653">
    <property type="component" value="Unassembled WGS sequence"/>
</dbReference>
<evidence type="ECO:0000259" key="1">
    <source>
        <dbReference type="PROSITE" id="PS50076"/>
    </source>
</evidence>
<dbReference type="AlphaFoldDB" id="A0A822YQT7"/>
<dbReference type="InterPro" id="IPR001623">
    <property type="entry name" value="DnaJ_domain"/>
</dbReference>
<feature type="domain" description="J" evidence="1">
    <location>
        <begin position="56"/>
        <end position="119"/>
    </location>
</feature>
<gene>
    <name evidence="2" type="ORF">HUJ06_005143</name>
</gene>
<dbReference type="SUPFAM" id="SSF54862">
    <property type="entry name" value="4Fe-4S ferredoxins"/>
    <property type="match status" value="1"/>
</dbReference>
<name>A0A822YQT7_NELNU</name>